<evidence type="ECO:0000256" key="1">
    <source>
        <dbReference type="SAM" id="SignalP"/>
    </source>
</evidence>
<evidence type="ECO:0000313" key="2">
    <source>
        <dbReference type="EMBL" id="SEH92379.1"/>
    </source>
</evidence>
<sequence length="115" mass="12570">MDKTVQKLTVGIGAAAVVMVGLAAPAGAQDRNVEVINETRHTIVEFYASNIGRDTWEEDILGESVLPVGQSVNINVDDGTEACLYDFKAVFDDGEELVRNRIDVCSIGTYRYTEE</sequence>
<name>A0A1H6M4X7_MYCRU</name>
<keyword evidence="1" id="KW-0732">Signal</keyword>
<organism evidence="2 3">
    <name type="scientific">Mycolicibacterium rutilum</name>
    <name type="common">Mycobacterium rutilum</name>
    <dbReference type="NCBI Taxonomy" id="370526"/>
    <lineage>
        <taxon>Bacteria</taxon>
        <taxon>Bacillati</taxon>
        <taxon>Actinomycetota</taxon>
        <taxon>Actinomycetes</taxon>
        <taxon>Mycobacteriales</taxon>
        <taxon>Mycobacteriaceae</taxon>
        <taxon>Mycolicibacterium</taxon>
    </lineage>
</organism>
<reference evidence="3" key="1">
    <citation type="submission" date="2016-10" db="EMBL/GenBank/DDBJ databases">
        <authorList>
            <person name="Varghese N."/>
            <person name="Submissions S."/>
        </authorList>
    </citation>
    <scope>NUCLEOTIDE SEQUENCE [LARGE SCALE GENOMIC DNA]</scope>
    <source>
        <strain evidence="3">DSM 45405</strain>
    </source>
</reference>
<dbReference type="OrthoDB" id="4736977at2"/>
<keyword evidence="3" id="KW-1185">Reference proteome</keyword>
<accession>A0A1H6M4X7</accession>
<proteinExistence type="predicted"/>
<gene>
    <name evidence="2" type="ORF">SAMN04489835_5756</name>
</gene>
<protein>
    <submittedName>
        <fullName evidence="2">Uncharacterized protein</fullName>
    </submittedName>
</protein>
<dbReference type="RefSeq" id="WP_083410112.1">
    <property type="nucleotide sequence ID" value="NZ_LT629971.1"/>
</dbReference>
<dbReference type="AlphaFoldDB" id="A0A1H6M4X7"/>
<feature type="chain" id="PRO_5009298657" evidence="1">
    <location>
        <begin position="29"/>
        <end position="115"/>
    </location>
</feature>
<dbReference type="EMBL" id="LT629971">
    <property type="protein sequence ID" value="SEH92379.1"/>
    <property type="molecule type" value="Genomic_DNA"/>
</dbReference>
<dbReference type="Proteomes" id="UP000182915">
    <property type="component" value="Chromosome I"/>
</dbReference>
<evidence type="ECO:0000313" key="3">
    <source>
        <dbReference type="Proteomes" id="UP000182915"/>
    </source>
</evidence>
<feature type="signal peptide" evidence="1">
    <location>
        <begin position="1"/>
        <end position="28"/>
    </location>
</feature>